<gene>
    <name evidence="1" type="ORF">C7435_0636</name>
</gene>
<reference evidence="1 2" key="1">
    <citation type="submission" date="2018-10" db="EMBL/GenBank/DDBJ databases">
        <title>Genomic Encyclopedia of Type Strains, Phase IV (KMG-IV): sequencing the most valuable type-strain genomes for metagenomic binning, comparative biology and taxonomic classification.</title>
        <authorList>
            <person name="Goeker M."/>
        </authorList>
    </citation>
    <scope>NUCLEOTIDE SEQUENCE [LARGE SCALE GENOMIC DNA]</scope>
    <source>
        <strain evidence="1 2">DSM 4734</strain>
    </source>
</reference>
<dbReference type="Proteomes" id="UP000273675">
    <property type="component" value="Unassembled WGS sequence"/>
</dbReference>
<evidence type="ECO:0000313" key="2">
    <source>
        <dbReference type="Proteomes" id="UP000273675"/>
    </source>
</evidence>
<organism evidence="1 2">
    <name type="scientific">Maricaulis maris</name>
    <dbReference type="NCBI Taxonomy" id="74318"/>
    <lineage>
        <taxon>Bacteria</taxon>
        <taxon>Pseudomonadati</taxon>
        <taxon>Pseudomonadota</taxon>
        <taxon>Alphaproteobacteria</taxon>
        <taxon>Maricaulales</taxon>
        <taxon>Maricaulaceae</taxon>
        <taxon>Maricaulis</taxon>
    </lineage>
</organism>
<accession>A0A495DK93</accession>
<name>A0A495DK93_9PROT</name>
<dbReference type="RefSeq" id="WP_143742967.1">
    <property type="nucleotide sequence ID" value="NZ_RBIM01000002.1"/>
</dbReference>
<proteinExistence type="predicted"/>
<comment type="caution">
    <text evidence="1">The sequence shown here is derived from an EMBL/GenBank/DDBJ whole genome shotgun (WGS) entry which is preliminary data.</text>
</comment>
<dbReference type="AlphaFoldDB" id="A0A495DK93"/>
<evidence type="ECO:0000313" key="1">
    <source>
        <dbReference type="EMBL" id="RKR02697.1"/>
    </source>
</evidence>
<protein>
    <submittedName>
        <fullName evidence="1">Uncharacterized protein</fullName>
    </submittedName>
</protein>
<dbReference type="EMBL" id="RBIM01000002">
    <property type="protein sequence ID" value="RKR02697.1"/>
    <property type="molecule type" value="Genomic_DNA"/>
</dbReference>
<sequence length="96" mass="10049">MRNVIVTMAVLAGTVGLAVGGVAVGGQEATSAADKIRADDVRLSASEINAYLREDARSVPDNCVVHYNQFTGECSAVVCTTSTGWQTVHECSEFGL</sequence>